<protein>
    <submittedName>
        <fullName evidence="1">Uncharacterized protein</fullName>
    </submittedName>
</protein>
<keyword evidence="2" id="KW-1185">Reference proteome</keyword>
<dbReference type="AlphaFoldDB" id="A0A1H3WZS3"/>
<organism evidence="1 2">
    <name type="scientific">Haloplanus vescus</name>
    <dbReference type="NCBI Taxonomy" id="555874"/>
    <lineage>
        <taxon>Archaea</taxon>
        <taxon>Methanobacteriati</taxon>
        <taxon>Methanobacteriota</taxon>
        <taxon>Stenosarchaea group</taxon>
        <taxon>Halobacteria</taxon>
        <taxon>Halobacteriales</taxon>
        <taxon>Haloferacaceae</taxon>
        <taxon>Haloplanus</taxon>
    </lineage>
</organism>
<evidence type="ECO:0000313" key="2">
    <source>
        <dbReference type="Proteomes" id="UP000236755"/>
    </source>
</evidence>
<accession>A0A1H3WZS3</accession>
<sequence>MGWITLFYSVEKSIFGSLDRLLMIEDVAHRITAYLRDQIDEINRTVVAVK</sequence>
<gene>
    <name evidence="1" type="ORF">SAMN04488065_1261</name>
</gene>
<reference evidence="1 2" key="1">
    <citation type="submission" date="2016-10" db="EMBL/GenBank/DDBJ databases">
        <authorList>
            <person name="de Groot N.N."/>
        </authorList>
    </citation>
    <scope>NUCLEOTIDE SEQUENCE [LARGE SCALE GENOMIC DNA]</scope>
    <source>
        <strain evidence="1 2">CGMCC 1.8712</strain>
    </source>
</reference>
<proteinExistence type="predicted"/>
<dbReference type="Proteomes" id="UP000236755">
    <property type="component" value="Unassembled WGS sequence"/>
</dbReference>
<name>A0A1H3WZS3_9EURY</name>
<dbReference type="EMBL" id="FNQT01000001">
    <property type="protein sequence ID" value="SDZ92639.1"/>
    <property type="molecule type" value="Genomic_DNA"/>
</dbReference>
<evidence type="ECO:0000313" key="1">
    <source>
        <dbReference type="EMBL" id="SDZ92639.1"/>
    </source>
</evidence>